<reference evidence="3 4" key="1">
    <citation type="journal article" date="2018" name="G3 (Bethesda)">
        <title>Phylogenetic and Phylogenomic Definition of Rhizopus Species.</title>
        <authorList>
            <person name="Gryganskyi A.P."/>
            <person name="Golan J."/>
            <person name="Dolatabadi S."/>
            <person name="Mondo S."/>
            <person name="Robb S."/>
            <person name="Idnurm A."/>
            <person name="Muszewska A."/>
            <person name="Steczkiewicz K."/>
            <person name="Masonjones S."/>
            <person name="Liao H.L."/>
            <person name="Gajdeczka M.T."/>
            <person name="Anike F."/>
            <person name="Vuek A."/>
            <person name="Anishchenko I.M."/>
            <person name="Voigt K."/>
            <person name="de Hoog G.S."/>
            <person name="Smith M.E."/>
            <person name="Heitman J."/>
            <person name="Vilgalys R."/>
            <person name="Stajich J.E."/>
        </authorList>
    </citation>
    <scope>NUCLEOTIDE SEQUENCE [LARGE SCALE GENOMIC DNA]</scope>
    <source>
        <strain evidence="3 4">LSU 92-RS-03</strain>
    </source>
</reference>
<comment type="caution">
    <text evidence="3">The sequence shown here is derived from an EMBL/GenBank/DDBJ whole genome shotgun (WGS) entry which is preliminary data.</text>
</comment>
<evidence type="ECO:0000313" key="4">
    <source>
        <dbReference type="Proteomes" id="UP000253551"/>
    </source>
</evidence>
<dbReference type="EMBL" id="PJQM01000646">
    <property type="protein sequence ID" value="RCI04559.1"/>
    <property type="molecule type" value="Genomic_DNA"/>
</dbReference>
<feature type="compositionally biased region" description="Polar residues" evidence="1">
    <location>
        <begin position="28"/>
        <end position="38"/>
    </location>
</feature>
<dbReference type="STRING" id="4846.A0A367KQU2"/>
<feature type="region of interest" description="Disordered" evidence="1">
    <location>
        <begin position="1"/>
        <end position="49"/>
    </location>
</feature>
<protein>
    <recommendedName>
        <fullName evidence="2">UspA domain-containing protein</fullName>
    </recommendedName>
</protein>
<sequence>MKSIDQQLEQLRPLPTEFFPSPEPGLPSSPTAEANSSSVPPPEHHHRHRDKRVIAIAYDQSNYADAMISKAIRLSLIRPTDDIRLVHIIDQSDYRNLFTPLLSGSKTSTRGYDDEPNPTLDSVSSAMIWEVVNALRKLGFKHVSSEVLRGDPKQSITDYCRMVKPVYLLSGTRGFGAIKRTVMGSVSNFLTHHCPCPVLVIKLDPQEIEARKELNEKKQTNFAEVYDVFSASHPQK</sequence>
<dbReference type="PANTHER" id="PTHR31964">
    <property type="entry name" value="ADENINE NUCLEOTIDE ALPHA HYDROLASES-LIKE SUPERFAMILY PROTEIN"/>
    <property type="match status" value="1"/>
</dbReference>
<name>A0A367KQU2_RHIST</name>
<dbReference type="InterPro" id="IPR006016">
    <property type="entry name" value="UspA"/>
</dbReference>
<organism evidence="3 4">
    <name type="scientific">Rhizopus stolonifer</name>
    <name type="common">Rhizopus nigricans</name>
    <dbReference type="NCBI Taxonomy" id="4846"/>
    <lineage>
        <taxon>Eukaryota</taxon>
        <taxon>Fungi</taxon>
        <taxon>Fungi incertae sedis</taxon>
        <taxon>Mucoromycota</taxon>
        <taxon>Mucoromycotina</taxon>
        <taxon>Mucoromycetes</taxon>
        <taxon>Mucorales</taxon>
        <taxon>Mucorineae</taxon>
        <taxon>Rhizopodaceae</taxon>
        <taxon>Rhizopus</taxon>
    </lineage>
</organism>
<proteinExistence type="predicted"/>
<dbReference type="PANTHER" id="PTHR31964:SF113">
    <property type="entry name" value="USPA DOMAIN-CONTAINING PROTEIN"/>
    <property type="match status" value="1"/>
</dbReference>
<dbReference type="OrthoDB" id="843225at2759"/>
<gene>
    <name evidence="3" type="ORF">CU098_009260</name>
</gene>
<evidence type="ECO:0000256" key="1">
    <source>
        <dbReference type="SAM" id="MobiDB-lite"/>
    </source>
</evidence>
<evidence type="ECO:0000313" key="3">
    <source>
        <dbReference type="EMBL" id="RCI04559.1"/>
    </source>
</evidence>
<dbReference type="Proteomes" id="UP000253551">
    <property type="component" value="Unassembled WGS sequence"/>
</dbReference>
<dbReference type="Gene3D" id="3.40.50.620">
    <property type="entry name" value="HUPs"/>
    <property type="match status" value="1"/>
</dbReference>
<keyword evidence="4" id="KW-1185">Reference proteome</keyword>
<accession>A0A367KQU2</accession>
<feature type="domain" description="UspA" evidence="2">
    <location>
        <begin position="53"/>
        <end position="202"/>
    </location>
</feature>
<dbReference type="InterPro" id="IPR014729">
    <property type="entry name" value="Rossmann-like_a/b/a_fold"/>
</dbReference>
<dbReference type="CDD" id="cd23659">
    <property type="entry name" value="USP_At3g01520-like"/>
    <property type="match status" value="1"/>
</dbReference>
<dbReference type="AlphaFoldDB" id="A0A367KQU2"/>
<evidence type="ECO:0000259" key="2">
    <source>
        <dbReference type="Pfam" id="PF00582"/>
    </source>
</evidence>
<dbReference type="SUPFAM" id="SSF52402">
    <property type="entry name" value="Adenine nucleotide alpha hydrolases-like"/>
    <property type="match status" value="1"/>
</dbReference>
<dbReference type="Pfam" id="PF00582">
    <property type="entry name" value="Usp"/>
    <property type="match status" value="1"/>
</dbReference>